<evidence type="ECO:0000313" key="9">
    <source>
        <dbReference type="EMBL" id="WPZ20586.1"/>
    </source>
</evidence>
<keyword evidence="7" id="KW-0998">Cell outer membrane</keyword>
<dbReference type="Gene3D" id="2.40.160.60">
    <property type="entry name" value="Outer membrane protein transport protein (OMPP1/FadL/TodX)"/>
    <property type="match status" value="1"/>
</dbReference>
<feature type="chain" id="PRO_5046527630" evidence="8">
    <location>
        <begin position="21"/>
        <end position="366"/>
    </location>
</feature>
<dbReference type="Pfam" id="PF03349">
    <property type="entry name" value="Toluene_X"/>
    <property type="match status" value="1"/>
</dbReference>
<proteinExistence type="inferred from homology"/>
<dbReference type="SUPFAM" id="SSF56935">
    <property type="entry name" value="Porins"/>
    <property type="match status" value="1"/>
</dbReference>
<accession>A0ABZ0UVD7</accession>
<evidence type="ECO:0000256" key="1">
    <source>
        <dbReference type="ARBA" id="ARBA00004571"/>
    </source>
</evidence>
<keyword evidence="6" id="KW-0472">Membrane</keyword>
<comment type="subcellular location">
    <subcellularLocation>
        <location evidence="1">Cell outer membrane</location>
        <topology evidence="1">Multi-pass membrane protein</topology>
    </subcellularLocation>
</comment>
<dbReference type="PANTHER" id="PTHR35093">
    <property type="entry name" value="OUTER MEMBRANE PROTEIN NMB0088-RELATED"/>
    <property type="match status" value="1"/>
</dbReference>
<sequence length="366" mass="38939">MKTYFLAIPALLASTAIVHAGGIDRSGQSINALFESGRYAEFSFGHIDPSTSGTSTMAVPPPSLSNVSSGDMTSSYLQFGAAYKADINDKLSYAIIYDQPFGADVDYPTPTGYYAQGAQADLESHAITGLLRYRMNENFSVHGGLRVQTIEAVAAVPFVAGYTVNGERDTGVGYVAGVAYERPDIAMRVALTYSSSIDHDVDTTEFGAIMSTTEIETPQSVNLDFQTGIAADTLLFGGIRWVDWSSFDITPAQYQGATGGSLVSYDDDVFTYSLGVGRRLNDNWSVSASVGYEKSNGGFASNLGPTDGNKSLALAAVYTRDNMKITTGVRYVNIGDAETTLNGVNASGEFEDNDALAFGVKVGFTF</sequence>
<evidence type="ECO:0000256" key="4">
    <source>
        <dbReference type="ARBA" id="ARBA00022692"/>
    </source>
</evidence>
<dbReference type="PANTHER" id="PTHR35093:SF8">
    <property type="entry name" value="OUTER MEMBRANE PROTEIN NMB0088-RELATED"/>
    <property type="match status" value="1"/>
</dbReference>
<keyword evidence="5 8" id="KW-0732">Signal</keyword>
<dbReference type="RefSeq" id="WP_322327832.1">
    <property type="nucleotide sequence ID" value="NZ_CP139725.1"/>
</dbReference>
<keyword evidence="4" id="KW-0812">Transmembrane</keyword>
<keyword evidence="3" id="KW-1134">Transmembrane beta strand</keyword>
<reference evidence="9 10" key="1">
    <citation type="submission" date="2023-11" db="EMBL/GenBank/DDBJ databases">
        <title>From the Deep-Sea to the Surface: Bacterial Genomes Isolated from the Moytirra Hydrothermal Vent Plume.</title>
        <authorList>
            <person name="Major S.R."/>
        </authorList>
    </citation>
    <scope>NUCLEOTIDE SEQUENCE [LARGE SCALE GENOMIC DNA]</scope>
    <source>
        <strain evidence="9 10">OXR-9</strain>
    </source>
</reference>
<protein>
    <submittedName>
        <fullName evidence="9">Outer membrane protein transport protein</fullName>
    </submittedName>
</protein>
<evidence type="ECO:0000256" key="6">
    <source>
        <dbReference type="ARBA" id="ARBA00023136"/>
    </source>
</evidence>
<organism evidence="9 10">
    <name type="scientific">Sulfitobacter faviae</name>
    <dbReference type="NCBI Taxonomy" id="1775881"/>
    <lineage>
        <taxon>Bacteria</taxon>
        <taxon>Pseudomonadati</taxon>
        <taxon>Pseudomonadota</taxon>
        <taxon>Alphaproteobacteria</taxon>
        <taxon>Rhodobacterales</taxon>
        <taxon>Roseobacteraceae</taxon>
        <taxon>Sulfitobacter</taxon>
    </lineage>
</organism>
<evidence type="ECO:0000256" key="8">
    <source>
        <dbReference type="SAM" id="SignalP"/>
    </source>
</evidence>
<keyword evidence="10" id="KW-1185">Reference proteome</keyword>
<name>A0ABZ0UVD7_9RHOB</name>
<feature type="signal peptide" evidence="8">
    <location>
        <begin position="1"/>
        <end position="20"/>
    </location>
</feature>
<evidence type="ECO:0000256" key="3">
    <source>
        <dbReference type="ARBA" id="ARBA00022452"/>
    </source>
</evidence>
<evidence type="ECO:0000313" key="10">
    <source>
        <dbReference type="Proteomes" id="UP001326567"/>
    </source>
</evidence>
<evidence type="ECO:0000256" key="5">
    <source>
        <dbReference type="ARBA" id="ARBA00022729"/>
    </source>
</evidence>
<evidence type="ECO:0000256" key="7">
    <source>
        <dbReference type="ARBA" id="ARBA00023237"/>
    </source>
</evidence>
<evidence type="ECO:0000256" key="2">
    <source>
        <dbReference type="ARBA" id="ARBA00008163"/>
    </source>
</evidence>
<gene>
    <name evidence="9" type="ORF">T7987_10385</name>
</gene>
<dbReference type="EMBL" id="CP139725">
    <property type="protein sequence ID" value="WPZ20586.1"/>
    <property type="molecule type" value="Genomic_DNA"/>
</dbReference>
<comment type="similarity">
    <text evidence="2">Belongs to the OmpP1/FadL family.</text>
</comment>
<dbReference type="Proteomes" id="UP001326567">
    <property type="component" value="Chromosome"/>
</dbReference>
<dbReference type="InterPro" id="IPR005017">
    <property type="entry name" value="OMPP1/FadL/TodX"/>
</dbReference>